<dbReference type="Pfam" id="PF03901">
    <property type="entry name" value="Glyco_transf_22"/>
    <property type="match status" value="1"/>
</dbReference>
<keyword evidence="13" id="KW-0732">Signal</keyword>
<evidence type="ECO:0000256" key="8">
    <source>
        <dbReference type="ARBA" id="ARBA00022989"/>
    </source>
</evidence>
<evidence type="ECO:0000256" key="12">
    <source>
        <dbReference type="RuleBase" id="RU363075"/>
    </source>
</evidence>
<dbReference type="GO" id="GO:0052917">
    <property type="term" value="F:dol-P-Man:Man(7)GlcNAc(2)-PP-Dol alpha-1,6-mannosyltransferase activity"/>
    <property type="evidence" value="ECO:0007669"/>
    <property type="project" value="UniProtKB-EC"/>
</dbReference>
<feature type="transmembrane region" description="Helical" evidence="12">
    <location>
        <begin position="83"/>
        <end position="103"/>
    </location>
</feature>
<dbReference type="InterPro" id="IPR005599">
    <property type="entry name" value="GPI_mannosylTrfase"/>
</dbReference>
<comment type="pathway">
    <text evidence="2">Protein modification; protein glycosylation.</text>
</comment>
<comment type="catalytic activity">
    <reaction evidence="11">
        <text>an alpha-D-Man-(1-&gt;2)-alpha-D-Man-(1-&gt;2)-alpha-D-Man-(1-&gt;3)-[alpha-D-Man-(1-&gt;2)-alpha-D-Man-(1-&gt;3)-alpha-D-Man-(1-&gt;6)]-beta-D-Man-(1-&gt;4)-beta-D-GlcNAc-(1-&gt;4)-alpha-D-GlcNAc-diphospho-di-trans,poly-cis-dolichol + a di-trans,poly-cis-dolichyl beta-D-mannosyl phosphate = an alpha-D-Man-(1-&gt;2)-alpha-D-Man-(1-&gt;2)-alpha-D-Man-(1-&gt;3)-[alpha-D-Man-(1-&gt;2)-alpha-D-Man-(1-&gt;3)-[alpha-D-Man-(1-&gt;6)]-alpha-D-Man-(1-&gt;6)]-beta-D-Man-(1-&gt;4)-beta-D-GlcNAc-(1-&gt;4)-alpha-D-GlcNAc-diphospho-di-trans,poly-cis-dolichol + a di-trans,poly-cis-dolichyl phosphate + H(+)</text>
        <dbReference type="Rhea" id="RHEA:29535"/>
        <dbReference type="Rhea" id="RHEA-COMP:19498"/>
        <dbReference type="Rhea" id="RHEA-COMP:19501"/>
        <dbReference type="Rhea" id="RHEA-COMP:19518"/>
        <dbReference type="Rhea" id="RHEA-COMP:19519"/>
        <dbReference type="ChEBI" id="CHEBI:15378"/>
        <dbReference type="ChEBI" id="CHEBI:57683"/>
        <dbReference type="ChEBI" id="CHEBI:58211"/>
        <dbReference type="ChEBI" id="CHEBI:132517"/>
        <dbReference type="ChEBI" id="CHEBI:132519"/>
        <dbReference type="EC" id="2.4.1.260"/>
    </reaction>
    <physiologicalReaction direction="left-to-right" evidence="11">
        <dbReference type="Rhea" id="RHEA:29536"/>
    </physiologicalReaction>
</comment>
<evidence type="ECO:0000256" key="4">
    <source>
        <dbReference type="ARBA" id="ARBA00022676"/>
    </source>
</evidence>
<accession>A0A7J7J728</accession>
<feature type="transmembrane region" description="Helical" evidence="12">
    <location>
        <begin position="160"/>
        <end position="186"/>
    </location>
</feature>
<evidence type="ECO:0000256" key="6">
    <source>
        <dbReference type="ARBA" id="ARBA00022692"/>
    </source>
</evidence>
<keyword evidence="15" id="KW-1185">Reference proteome</keyword>
<dbReference type="GO" id="GO:0005789">
    <property type="term" value="C:endoplasmic reticulum membrane"/>
    <property type="evidence" value="ECO:0007669"/>
    <property type="project" value="UniProtKB-SubCell"/>
</dbReference>
<keyword evidence="6 12" id="KW-0812">Transmembrane</keyword>
<comment type="caution">
    <text evidence="14">The sequence shown here is derived from an EMBL/GenBank/DDBJ whole genome shotgun (WGS) entry which is preliminary data.</text>
</comment>
<evidence type="ECO:0000256" key="1">
    <source>
        <dbReference type="ARBA" id="ARBA00004477"/>
    </source>
</evidence>
<evidence type="ECO:0000256" key="10">
    <source>
        <dbReference type="ARBA" id="ARBA00044721"/>
    </source>
</evidence>
<evidence type="ECO:0000256" key="3">
    <source>
        <dbReference type="ARBA" id="ARBA00007063"/>
    </source>
</evidence>
<dbReference type="Proteomes" id="UP000593567">
    <property type="component" value="Unassembled WGS sequence"/>
</dbReference>
<evidence type="ECO:0000313" key="15">
    <source>
        <dbReference type="Proteomes" id="UP000593567"/>
    </source>
</evidence>
<feature type="transmembrane region" description="Helical" evidence="12">
    <location>
        <begin position="302"/>
        <end position="321"/>
    </location>
</feature>
<evidence type="ECO:0000256" key="9">
    <source>
        <dbReference type="ARBA" id="ARBA00023136"/>
    </source>
</evidence>
<feature type="transmembrane region" description="Helical" evidence="12">
    <location>
        <begin position="109"/>
        <end position="130"/>
    </location>
</feature>
<keyword evidence="8 12" id="KW-1133">Transmembrane helix</keyword>
<dbReference type="PANTHER" id="PTHR22760">
    <property type="entry name" value="GLYCOSYLTRANSFERASE"/>
    <property type="match status" value="1"/>
</dbReference>
<keyword evidence="9 12" id="KW-0472">Membrane</keyword>
<feature type="transmembrane region" description="Helical" evidence="12">
    <location>
        <begin position="249"/>
        <end position="269"/>
    </location>
</feature>
<dbReference type="EMBL" id="VXIV02002934">
    <property type="protein sequence ID" value="KAF6021933.1"/>
    <property type="molecule type" value="Genomic_DNA"/>
</dbReference>
<feature type="transmembrane region" description="Helical" evidence="12">
    <location>
        <begin position="333"/>
        <end position="352"/>
    </location>
</feature>
<feature type="signal peptide" evidence="13">
    <location>
        <begin position="1"/>
        <end position="20"/>
    </location>
</feature>
<dbReference type="GO" id="GO:0006487">
    <property type="term" value="P:protein N-linked glycosylation"/>
    <property type="evidence" value="ECO:0007669"/>
    <property type="project" value="TreeGrafter"/>
</dbReference>
<name>A0A7J7J728_BUGNE</name>
<evidence type="ECO:0000256" key="7">
    <source>
        <dbReference type="ARBA" id="ARBA00022824"/>
    </source>
</evidence>
<gene>
    <name evidence="14" type="ORF">EB796_019761</name>
</gene>
<keyword evidence="4 12" id="KW-0328">Glycosyltransferase</keyword>
<dbReference type="PANTHER" id="PTHR22760:SF1">
    <property type="entry name" value="DOL-P-MAN:MAN(7)GLCNAC(2)-PP-DOL ALPHA-1,6-MANNOSYLTRANSFERASE"/>
    <property type="match status" value="1"/>
</dbReference>
<feature type="transmembrane region" description="Helical" evidence="12">
    <location>
        <begin position="278"/>
        <end position="296"/>
    </location>
</feature>
<dbReference type="UniPathway" id="UPA00378"/>
<comment type="subcellular location">
    <subcellularLocation>
        <location evidence="1 12">Endoplasmic reticulum membrane</location>
        <topology evidence="1 12">Multi-pass membrane protein</topology>
    </subcellularLocation>
</comment>
<feature type="transmembrane region" description="Helical" evidence="12">
    <location>
        <begin position="198"/>
        <end position="221"/>
    </location>
</feature>
<sequence length="483" mass="55145">MTLAWGAVLLLALLYIVVCPYTKVEESFNLQAIHDHLYHRLNISQFDHVQFPGPVPRTFIGSMLVGYVSFPFQLLLNHMNKLYLQYAVRGVLAGLVISSYLHFTVTVRRVFGASVATWSCLILASQFHFLFYASRPLPNSFANIFVLLASSYWMRNNLRVFVFLAGFSIIVFRCELAILFGLMLLFSLAKSHVKLPQLLLWIPVTGFISLGSTVLIDSYYWQRWVWPEGEAFHFNAILNKSSEWGTSPFWWYFTSALPRALGSSLILVLQGLAIDSRCFSLCAPAFGFVFLYSLLPHKELRFILYVVPLLNVSAARACAAIWNNRSKSSVRSLLAVGVFGHLVINIALTAFLTRVSYYNYPGGWALSHLNTQLTSHQYINVHIDTYSAQTGVSRFLHEHDHWKYDKTEDPEIVAAKIEERAYTHLLVGTPDEHETQAIIAKYSTTYKYVHTEMCFKGTQLSKRYPFIDIKLAPCVWIFQSKNK</sequence>
<protein>
    <recommendedName>
        <fullName evidence="12">Mannosyltransferase</fullName>
        <ecNumber evidence="12">2.4.1.-</ecNumber>
    </recommendedName>
</protein>
<feature type="chain" id="PRO_5029554104" description="Mannosyltransferase" evidence="13">
    <location>
        <begin position="21"/>
        <end position="483"/>
    </location>
</feature>
<evidence type="ECO:0000256" key="11">
    <source>
        <dbReference type="ARBA" id="ARBA00048899"/>
    </source>
</evidence>
<keyword evidence="5" id="KW-0808">Transferase</keyword>
<feature type="transmembrane region" description="Helical" evidence="12">
    <location>
        <begin position="59"/>
        <end position="76"/>
    </location>
</feature>
<dbReference type="OrthoDB" id="19039at2759"/>
<reference evidence="14" key="1">
    <citation type="submission" date="2020-06" db="EMBL/GenBank/DDBJ databases">
        <title>Draft genome of Bugula neritina, a colonial animal packing powerful symbionts and potential medicines.</title>
        <authorList>
            <person name="Rayko M."/>
        </authorList>
    </citation>
    <scope>NUCLEOTIDE SEQUENCE [LARGE SCALE GENOMIC DNA]</scope>
    <source>
        <strain evidence="14">Kwan_BN1</strain>
    </source>
</reference>
<evidence type="ECO:0000313" key="14">
    <source>
        <dbReference type="EMBL" id="KAF6021933.1"/>
    </source>
</evidence>
<keyword evidence="7 12" id="KW-0256">Endoplasmic reticulum</keyword>
<evidence type="ECO:0000256" key="13">
    <source>
        <dbReference type="SAM" id="SignalP"/>
    </source>
</evidence>
<dbReference type="EC" id="2.4.1.-" evidence="12"/>
<comment type="function">
    <text evidence="10">Mannosyltransferase that operates in the biosynthetic pathway of dolichol-linked oligosaccharides, the glycan precursors employed in protein asparagine (N)-glycosylation. The assembly of dolichol-linked oligosaccharides begins on the cytosolic side of the endoplasmic reticulum membrane and finishes in its lumen. The sequential addition of sugars to dolichol pyrophosphate produces dolichol-linked oligosaccharides containing fourteen sugars, including two GlcNAcs, nine mannoses and three glucoses. Once assembled, the oligosaccharide is transferred from the lipid to nascent proteins by oligosaccharyltransferases. In the lumen of the endoplasmic reticulum, adds the eighth mannose residue in an alpha-1,6 linkage onto Man(7)GlcNAc(2)-PP-dolichol to produce Man(8)GlcNAc(2)-PP-dolichol.</text>
</comment>
<comment type="similarity">
    <text evidence="3 12">Belongs to the glycosyltransferase 22 family.</text>
</comment>
<evidence type="ECO:0000256" key="5">
    <source>
        <dbReference type="ARBA" id="ARBA00022679"/>
    </source>
</evidence>
<organism evidence="14 15">
    <name type="scientific">Bugula neritina</name>
    <name type="common">Brown bryozoan</name>
    <name type="synonym">Sertularia neritina</name>
    <dbReference type="NCBI Taxonomy" id="10212"/>
    <lineage>
        <taxon>Eukaryota</taxon>
        <taxon>Metazoa</taxon>
        <taxon>Spiralia</taxon>
        <taxon>Lophotrochozoa</taxon>
        <taxon>Bryozoa</taxon>
        <taxon>Gymnolaemata</taxon>
        <taxon>Cheilostomatida</taxon>
        <taxon>Flustrina</taxon>
        <taxon>Buguloidea</taxon>
        <taxon>Bugulidae</taxon>
        <taxon>Bugula</taxon>
    </lineage>
</organism>
<dbReference type="AlphaFoldDB" id="A0A7J7J728"/>
<evidence type="ECO:0000256" key="2">
    <source>
        <dbReference type="ARBA" id="ARBA00004922"/>
    </source>
</evidence>
<proteinExistence type="inferred from homology"/>